<dbReference type="Proteomes" id="UP001057452">
    <property type="component" value="Chromosome 11"/>
</dbReference>
<organism evidence="1 2">
    <name type="scientific">Chaenocephalus aceratus</name>
    <name type="common">Blackfin icefish</name>
    <name type="synonym">Chaenichthys aceratus</name>
    <dbReference type="NCBI Taxonomy" id="36190"/>
    <lineage>
        <taxon>Eukaryota</taxon>
        <taxon>Metazoa</taxon>
        <taxon>Chordata</taxon>
        <taxon>Craniata</taxon>
        <taxon>Vertebrata</taxon>
        <taxon>Euteleostomi</taxon>
        <taxon>Actinopterygii</taxon>
        <taxon>Neopterygii</taxon>
        <taxon>Teleostei</taxon>
        <taxon>Neoteleostei</taxon>
        <taxon>Acanthomorphata</taxon>
        <taxon>Eupercaria</taxon>
        <taxon>Perciformes</taxon>
        <taxon>Notothenioidei</taxon>
        <taxon>Channichthyidae</taxon>
        <taxon>Chaenocephalus</taxon>
    </lineage>
</organism>
<evidence type="ECO:0000313" key="1">
    <source>
        <dbReference type="EMBL" id="KAI4817717.1"/>
    </source>
</evidence>
<gene>
    <name evidence="1" type="ORF">KUCAC02_011097</name>
</gene>
<proteinExistence type="predicted"/>
<keyword evidence="2" id="KW-1185">Reference proteome</keyword>
<reference evidence="1" key="1">
    <citation type="submission" date="2022-05" db="EMBL/GenBank/DDBJ databases">
        <title>Chromosome-level genome of Chaenocephalus aceratus.</title>
        <authorList>
            <person name="Park H."/>
        </authorList>
    </citation>
    <scope>NUCLEOTIDE SEQUENCE</scope>
    <source>
        <strain evidence="1">KU_202001</strain>
    </source>
</reference>
<protein>
    <submittedName>
        <fullName evidence="1">Uncharacterized protein</fullName>
    </submittedName>
</protein>
<dbReference type="EMBL" id="CM043795">
    <property type="protein sequence ID" value="KAI4817717.1"/>
    <property type="molecule type" value="Genomic_DNA"/>
</dbReference>
<comment type="caution">
    <text evidence="1">The sequence shown here is derived from an EMBL/GenBank/DDBJ whole genome shotgun (WGS) entry which is preliminary data.</text>
</comment>
<name>A0ACB9WWH0_CHAAC</name>
<accession>A0ACB9WWH0</accession>
<sequence length="178" mass="20174">MLETLFAPPHTDGRSCWDISTSHPQTWMLTQGWSSTEDLQPVPAWSSLRHICNHTNLDAASKAGVLLRIYESQRGVHYAEHQVPKELQENQVKRCTEERKSAAMSTWFLKMLETLFAPPHTDGRSCWDISTSHPQTWMLTQGWSSTEDLQPVPAWSSLRHICNHANLDAASKAGVLLR</sequence>
<feature type="non-terminal residue" evidence="1">
    <location>
        <position position="178"/>
    </location>
</feature>
<evidence type="ECO:0000313" key="2">
    <source>
        <dbReference type="Proteomes" id="UP001057452"/>
    </source>
</evidence>